<name>A0A193CAW6_AMYOR</name>
<organism evidence="2 3">
    <name type="scientific">Amycolatopsis orientalis</name>
    <name type="common">Nocardia orientalis</name>
    <dbReference type="NCBI Taxonomy" id="31958"/>
    <lineage>
        <taxon>Bacteria</taxon>
        <taxon>Bacillati</taxon>
        <taxon>Actinomycetota</taxon>
        <taxon>Actinomycetes</taxon>
        <taxon>Pseudonocardiales</taxon>
        <taxon>Pseudonocardiaceae</taxon>
        <taxon>Amycolatopsis</taxon>
    </lineage>
</organism>
<dbReference type="RefSeq" id="WP_044849525.1">
    <property type="nucleotide sequence ID" value="NZ_CP016174.1"/>
</dbReference>
<gene>
    <name evidence="2" type="ORF">SD37_41725</name>
</gene>
<feature type="region of interest" description="Disordered" evidence="1">
    <location>
        <begin position="293"/>
        <end position="348"/>
    </location>
</feature>
<dbReference type="Proteomes" id="UP000093695">
    <property type="component" value="Chromosome"/>
</dbReference>
<feature type="compositionally biased region" description="Basic and acidic residues" evidence="1">
    <location>
        <begin position="313"/>
        <end position="335"/>
    </location>
</feature>
<sequence length="348" mass="37115">MDGYFNALDAETTSGGLVRDNSKLLDGITADLTKGANDAYAAVDLLFQDWLMGSDIDLSGGRKEQVRDFFLEFSEAELVGENSLQTMIEAYEKCWNSFQDTKAPLDRSLVLLLKWRGEGAETAKSYIQGLVNTYSRVGTKLTVLEADIVAARDAIATARADLSALASSFLTAAEKYRDDQERQDESALTKALAAGFAGAVAALLVAAVPPAGAALTAATFFTTANGVQVAGAAAGAGLSTLVSENASIIGDSPETIYNSFHDGVVNIREGMFRAAESLISKINVEINNLPIVPEPPDVSPGETFDPGNFETENTDKGTEKRVRDKNVDISNDGRFEQPPMELSPLPTD</sequence>
<accession>A0A193CAW6</accession>
<evidence type="ECO:0000313" key="2">
    <source>
        <dbReference type="EMBL" id="ANN21455.1"/>
    </source>
</evidence>
<dbReference type="AlphaFoldDB" id="A0A193CAW6"/>
<dbReference type="STRING" id="31958.SD37_41725"/>
<keyword evidence="3" id="KW-1185">Reference proteome</keyword>
<dbReference type="EMBL" id="CP016174">
    <property type="protein sequence ID" value="ANN21455.1"/>
    <property type="molecule type" value="Genomic_DNA"/>
</dbReference>
<dbReference type="KEGG" id="aori:SD37_41725"/>
<dbReference type="eggNOG" id="ENOG5032JIE">
    <property type="taxonomic scope" value="Bacteria"/>
</dbReference>
<proteinExistence type="predicted"/>
<evidence type="ECO:0000256" key="1">
    <source>
        <dbReference type="SAM" id="MobiDB-lite"/>
    </source>
</evidence>
<protein>
    <submittedName>
        <fullName evidence="2">Uncharacterized protein</fullName>
    </submittedName>
</protein>
<evidence type="ECO:0000313" key="3">
    <source>
        <dbReference type="Proteomes" id="UP000093695"/>
    </source>
</evidence>
<reference evidence="2 3" key="1">
    <citation type="journal article" date="2015" name="Genome Announc.">
        <title>Draft Genome Sequence of Norvancomycin-Producing Strain Amycolatopsis orientalis CPCC200066.</title>
        <authorList>
            <person name="Lei X."/>
            <person name="Yuan F."/>
            <person name="Shi Y."/>
            <person name="Li X."/>
            <person name="Wang L."/>
            <person name="Hong B."/>
        </authorList>
    </citation>
    <scope>NUCLEOTIDE SEQUENCE [LARGE SCALE GENOMIC DNA]</scope>
    <source>
        <strain evidence="2 3">B-37</strain>
    </source>
</reference>